<feature type="domain" description="RRM" evidence="4">
    <location>
        <begin position="29"/>
        <end position="107"/>
    </location>
</feature>
<dbReference type="InterPro" id="IPR012677">
    <property type="entry name" value="Nucleotide-bd_a/b_plait_sf"/>
</dbReference>
<dbReference type="GO" id="GO:0000398">
    <property type="term" value="P:mRNA splicing, via spliceosome"/>
    <property type="evidence" value="ECO:0007669"/>
    <property type="project" value="TreeGrafter"/>
</dbReference>
<dbReference type="AlphaFoldDB" id="A0AAX6FG84"/>
<dbReference type="InterPro" id="IPR035979">
    <property type="entry name" value="RBD_domain_sf"/>
</dbReference>
<dbReference type="SMART" id="SM00360">
    <property type="entry name" value="RRM"/>
    <property type="match status" value="1"/>
</dbReference>
<keyword evidence="3" id="KW-0694">RNA-binding</keyword>
<gene>
    <name evidence="5" type="ORF">M6B38_135295</name>
</gene>
<evidence type="ECO:0000313" key="6">
    <source>
        <dbReference type="Proteomes" id="UP001140949"/>
    </source>
</evidence>
<dbReference type="GO" id="GO:0005685">
    <property type="term" value="C:U1 snRNP"/>
    <property type="evidence" value="ECO:0007669"/>
    <property type="project" value="TreeGrafter"/>
</dbReference>
<comment type="caution">
    <text evidence="5">The sequence shown here is derived from an EMBL/GenBank/DDBJ whole genome shotgun (WGS) entry which is preliminary data.</text>
</comment>
<keyword evidence="6" id="KW-1185">Reference proteome</keyword>
<dbReference type="Pfam" id="PF00076">
    <property type="entry name" value="RRM_1"/>
    <property type="match status" value="1"/>
</dbReference>
<dbReference type="Gene3D" id="3.30.70.330">
    <property type="match status" value="1"/>
</dbReference>
<accession>A0AAX6FG84</accession>
<dbReference type="Proteomes" id="UP001140949">
    <property type="component" value="Unassembled WGS sequence"/>
</dbReference>
<dbReference type="SUPFAM" id="SSF54928">
    <property type="entry name" value="RNA-binding domain, RBD"/>
    <property type="match status" value="1"/>
</dbReference>
<sequence>MWMNNRLGKRVSDLSPKFLPLLQKRDSSSEIFISRLSFYTTQDELKKAFSPFGNIKEARLIMDSSRSRPKGYAFVKYSSEEEAEKAVKSMNGRIYGGRLIFVELKKSEPAEGTS</sequence>
<organism evidence="5 6">
    <name type="scientific">Iris pallida</name>
    <name type="common">Sweet iris</name>
    <dbReference type="NCBI Taxonomy" id="29817"/>
    <lineage>
        <taxon>Eukaryota</taxon>
        <taxon>Viridiplantae</taxon>
        <taxon>Streptophyta</taxon>
        <taxon>Embryophyta</taxon>
        <taxon>Tracheophyta</taxon>
        <taxon>Spermatophyta</taxon>
        <taxon>Magnoliopsida</taxon>
        <taxon>Liliopsida</taxon>
        <taxon>Asparagales</taxon>
        <taxon>Iridaceae</taxon>
        <taxon>Iridoideae</taxon>
        <taxon>Irideae</taxon>
        <taxon>Iris</taxon>
    </lineage>
</organism>
<dbReference type="InterPro" id="IPR000504">
    <property type="entry name" value="RRM_dom"/>
</dbReference>
<evidence type="ECO:0000256" key="3">
    <source>
        <dbReference type="PROSITE-ProRule" id="PRU00176"/>
    </source>
</evidence>
<reference evidence="5" key="1">
    <citation type="journal article" date="2023" name="GigaByte">
        <title>Genome assembly of the bearded iris, Iris pallida Lam.</title>
        <authorList>
            <person name="Bruccoleri R.E."/>
            <person name="Oakeley E.J."/>
            <person name="Faust A.M.E."/>
            <person name="Altorfer M."/>
            <person name="Dessus-Babus S."/>
            <person name="Burckhardt D."/>
            <person name="Oertli M."/>
            <person name="Naumann U."/>
            <person name="Petersen F."/>
            <person name="Wong J."/>
        </authorList>
    </citation>
    <scope>NUCLEOTIDE SEQUENCE</scope>
    <source>
        <strain evidence="5">GSM-AAB239-AS_SAM_17_03QT</strain>
    </source>
</reference>
<name>A0AAX6FG84_IRIPA</name>
<dbReference type="GO" id="GO:0003729">
    <property type="term" value="F:mRNA binding"/>
    <property type="evidence" value="ECO:0007669"/>
    <property type="project" value="TreeGrafter"/>
</dbReference>
<dbReference type="CDD" id="cd00590">
    <property type="entry name" value="RRM_SF"/>
    <property type="match status" value="1"/>
</dbReference>
<comment type="subcellular location">
    <subcellularLocation>
        <location evidence="1">Nucleus</location>
    </subcellularLocation>
</comment>
<dbReference type="GO" id="GO:0071004">
    <property type="term" value="C:U2-type prespliceosome"/>
    <property type="evidence" value="ECO:0007669"/>
    <property type="project" value="TreeGrafter"/>
</dbReference>
<evidence type="ECO:0000256" key="1">
    <source>
        <dbReference type="ARBA" id="ARBA00004123"/>
    </source>
</evidence>
<reference evidence="5" key="2">
    <citation type="submission" date="2023-04" db="EMBL/GenBank/DDBJ databases">
        <authorList>
            <person name="Bruccoleri R.E."/>
            <person name="Oakeley E.J."/>
            <person name="Faust A.-M."/>
            <person name="Dessus-Babus S."/>
            <person name="Altorfer M."/>
            <person name="Burckhardt D."/>
            <person name="Oertli M."/>
            <person name="Naumann U."/>
            <person name="Petersen F."/>
            <person name="Wong J."/>
        </authorList>
    </citation>
    <scope>NUCLEOTIDE SEQUENCE</scope>
    <source>
        <strain evidence="5">GSM-AAB239-AS_SAM_17_03QT</strain>
        <tissue evidence="5">Leaf</tissue>
    </source>
</reference>
<evidence type="ECO:0000313" key="5">
    <source>
        <dbReference type="EMBL" id="KAJ6815263.1"/>
    </source>
</evidence>
<protein>
    <submittedName>
        <fullName evidence="5">Glycine-rich RNA-binding protein 4, mitochondrial-like</fullName>
    </submittedName>
</protein>
<dbReference type="InterPro" id="IPR051183">
    <property type="entry name" value="U1_U11-U12_snRNP_70-35kDa"/>
</dbReference>
<dbReference type="PANTHER" id="PTHR13952">
    <property type="entry name" value="U1 SMALL NUCLEAR RIBONUCLEOPROTEIN 70 KD"/>
    <property type="match status" value="1"/>
</dbReference>
<dbReference type="PANTHER" id="PTHR13952:SF21">
    <property type="entry name" value="POLYNUCLEOTIDE ADENYLYLTRANSFERASE DOMAIN_RNA RECOGNITION MOTIF PROTEIN-RELATED"/>
    <property type="match status" value="1"/>
</dbReference>
<dbReference type="PROSITE" id="PS50102">
    <property type="entry name" value="RRM"/>
    <property type="match status" value="1"/>
</dbReference>
<dbReference type="GO" id="GO:0030619">
    <property type="term" value="F:U1 snRNA binding"/>
    <property type="evidence" value="ECO:0007669"/>
    <property type="project" value="TreeGrafter"/>
</dbReference>
<keyword evidence="2" id="KW-0539">Nucleus</keyword>
<proteinExistence type="predicted"/>
<evidence type="ECO:0000259" key="4">
    <source>
        <dbReference type="PROSITE" id="PS50102"/>
    </source>
</evidence>
<dbReference type="EMBL" id="JANAVB010029215">
    <property type="protein sequence ID" value="KAJ6815263.1"/>
    <property type="molecule type" value="Genomic_DNA"/>
</dbReference>
<dbReference type="GO" id="GO:0071011">
    <property type="term" value="C:precatalytic spliceosome"/>
    <property type="evidence" value="ECO:0007669"/>
    <property type="project" value="TreeGrafter"/>
</dbReference>
<evidence type="ECO:0000256" key="2">
    <source>
        <dbReference type="ARBA" id="ARBA00023242"/>
    </source>
</evidence>